<keyword evidence="2" id="KW-1133">Transmembrane helix</keyword>
<comment type="caution">
    <text evidence="3">The sequence shown here is derived from an EMBL/GenBank/DDBJ whole genome shotgun (WGS) entry which is preliminary data.</text>
</comment>
<evidence type="ECO:0000256" key="2">
    <source>
        <dbReference type="SAM" id="Phobius"/>
    </source>
</evidence>
<keyword evidence="2" id="KW-0812">Transmembrane</keyword>
<reference evidence="3 4" key="1">
    <citation type="journal article" date="2018" name="Mol. Biol. Evol.">
        <title>Analysis of the draft genome of the red seaweed Gracilariopsis chorda provides insights into genome size evolution in Rhodophyta.</title>
        <authorList>
            <person name="Lee J."/>
            <person name="Yang E.C."/>
            <person name="Graf L."/>
            <person name="Yang J.H."/>
            <person name="Qiu H."/>
            <person name="Zel Zion U."/>
            <person name="Chan C.X."/>
            <person name="Stephens T.G."/>
            <person name="Weber A.P.M."/>
            <person name="Boo G.H."/>
            <person name="Boo S.M."/>
            <person name="Kim K.M."/>
            <person name="Shin Y."/>
            <person name="Jung M."/>
            <person name="Lee S.J."/>
            <person name="Yim H.S."/>
            <person name="Lee J.H."/>
            <person name="Bhattacharya D."/>
            <person name="Yoon H.S."/>
        </authorList>
    </citation>
    <scope>NUCLEOTIDE SEQUENCE [LARGE SCALE GENOMIC DNA]</scope>
    <source>
        <strain evidence="3 4">SKKU-2015</strain>
        <tissue evidence="3">Whole body</tissue>
    </source>
</reference>
<gene>
    <name evidence="3" type="ORF">BWQ96_10117</name>
</gene>
<feature type="transmembrane region" description="Helical" evidence="2">
    <location>
        <begin position="6"/>
        <end position="27"/>
    </location>
</feature>
<sequence length="280" mass="29941">MPKHNNYAKVIPVLISAAAAVLCTAFFGKRKSGHGQTENATEDPPEDGRQLALGTAAVENVKQKSSSICPQVSNRVQEPGPKLGSKIEGRLKALITKVSTIREDLRKTNEALSNTKSPLQSLETATPAPQEHPDAPLTNSLSDFLAGVEPDSSEDWCTSGSSGSFLEVMDLPPPATLTDEDKNFFLSTLAAGASDGPYAPALPGAKPVEEEEARNVQARMDAIRLCAFQGAQVSAIAAIDPNGDAWTPALGEARRGSAESREDRQLKHRRQQVVYDLDEI</sequence>
<feature type="region of interest" description="Disordered" evidence="1">
    <location>
        <begin position="31"/>
        <end position="52"/>
    </location>
</feature>
<name>A0A2V3IDL4_9FLOR</name>
<evidence type="ECO:0000313" key="3">
    <source>
        <dbReference type="EMBL" id="PXF40179.1"/>
    </source>
</evidence>
<feature type="compositionally biased region" description="Polar residues" evidence="1">
    <location>
        <begin position="110"/>
        <end position="124"/>
    </location>
</feature>
<keyword evidence="4" id="KW-1185">Reference proteome</keyword>
<dbReference type="Proteomes" id="UP000247409">
    <property type="component" value="Unassembled WGS sequence"/>
</dbReference>
<proteinExistence type="predicted"/>
<organism evidence="3 4">
    <name type="scientific">Gracilariopsis chorda</name>
    <dbReference type="NCBI Taxonomy" id="448386"/>
    <lineage>
        <taxon>Eukaryota</taxon>
        <taxon>Rhodophyta</taxon>
        <taxon>Florideophyceae</taxon>
        <taxon>Rhodymeniophycidae</taxon>
        <taxon>Gracilariales</taxon>
        <taxon>Gracilariaceae</taxon>
        <taxon>Gracilariopsis</taxon>
    </lineage>
</organism>
<accession>A0A2V3IDL4</accession>
<evidence type="ECO:0000313" key="4">
    <source>
        <dbReference type="Proteomes" id="UP000247409"/>
    </source>
</evidence>
<dbReference type="EMBL" id="NBIV01000350">
    <property type="protein sequence ID" value="PXF40179.1"/>
    <property type="molecule type" value="Genomic_DNA"/>
</dbReference>
<protein>
    <submittedName>
        <fullName evidence="3">Uncharacterized protein</fullName>
    </submittedName>
</protein>
<evidence type="ECO:0000256" key="1">
    <source>
        <dbReference type="SAM" id="MobiDB-lite"/>
    </source>
</evidence>
<feature type="region of interest" description="Disordered" evidence="1">
    <location>
        <begin position="107"/>
        <end position="160"/>
    </location>
</feature>
<dbReference type="AlphaFoldDB" id="A0A2V3IDL4"/>
<keyword evidence="2" id="KW-0472">Membrane</keyword>